<evidence type="ECO:0000313" key="2">
    <source>
        <dbReference type="Proteomes" id="UP000075230"/>
    </source>
</evidence>
<gene>
    <name evidence="1" type="ORF">RIB2604_02500890</name>
</gene>
<dbReference type="AlphaFoldDB" id="A0A146FQ24"/>
<accession>A0A146FQ24</accession>
<sequence length="151" mass="17618">MVEVLEHPPFTDDISYAFRPDNYPRNEHLMSACIEALDRQPHTFFLPNIFQRKRQPGVFLLHDANLAERTLANHPQQTKLIQVHCATVSPSAAYYCLPTRYTLEILFSVTNSNIPLEPQYSRRWNMECEGWESREISQRRIERGEGVVEGE</sequence>
<proteinExistence type="predicted"/>
<dbReference type="Proteomes" id="UP000075230">
    <property type="component" value="Unassembled WGS sequence"/>
</dbReference>
<evidence type="ECO:0000313" key="1">
    <source>
        <dbReference type="EMBL" id="GAT28014.1"/>
    </source>
</evidence>
<reference evidence="2" key="2">
    <citation type="submission" date="2016-02" db="EMBL/GenBank/DDBJ databases">
        <title>Genome sequencing of Aspergillus luchuensis NBRC 4314.</title>
        <authorList>
            <person name="Yamada O."/>
        </authorList>
    </citation>
    <scope>NUCLEOTIDE SEQUENCE [LARGE SCALE GENOMIC DNA]</scope>
    <source>
        <strain evidence="2">RIB 2604</strain>
    </source>
</reference>
<reference evidence="1 2" key="1">
    <citation type="journal article" date="2016" name="DNA Res.">
        <title>Genome sequence of Aspergillus luchuensis NBRC 4314.</title>
        <authorList>
            <person name="Yamada O."/>
            <person name="Machida M."/>
            <person name="Hosoyama A."/>
            <person name="Goto M."/>
            <person name="Takahashi T."/>
            <person name="Futagami T."/>
            <person name="Yamagata Y."/>
            <person name="Takeuchi M."/>
            <person name="Kobayashi T."/>
            <person name="Koike H."/>
            <person name="Abe K."/>
            <person name="Asai K."/>
            <person name="Arita M."/>
            <person name="Fujita N."/>
            <person name="Fukuda K."/>
            <person name="Higa K."/>
            <person name="Horikawa H."/>
            <person name="Ishikawa T."/>
            <person name="Jinno K."/>
            <person name="Kato Y."/>
            <person name="Kirimura K."/>
            <person name="Mizutani O."/>
            <person name="Nakasone K."/>
            <person name="Sano M."/>
            <person name="Shiraishi Y."/>
            <person name="Tsukahara M."/>
            <person name="Gomi K."/>
        </authorList>
    </citation>
    <scope>NUCLEOTIDE SEQUENCE [LARGE SCALE GENOMIC DNA]</scope>
    <source>
        <strain evidence="1 2">RIB 2604</strain>
    </source>
</reference>
<protein>
    <submittedName>
        <fullName evidence="1">Uncharacterized protein</fullName>
    </submittedName>
</protein>
<organism evidence="1 2">
    <name type="scientific">Aspergillus kawachii</name>
    <name type="common">White koji mold</name>
    <name type="synonym">Aspergillus awamori var. kawachi</name>
    <dbReference type="NCBI Taxonomy" id="1069201"/>
    <lineage>
        <taxon>Eukaryota</taxon>
        <taxon>Fungi</taxon>
        <taxon>Dikarya</taxon>
        <taxon>Ascomycota</taxon>
        <taxon>Pezizomycotina</taxon>
        <taxon>Eurotiomycetes</taxon>
        <taxon>Eurotiomycetidae</taxon>
        <taxon>Eurotiales</taxon>
        <taxon>Aspergillaceae</taxon>
        <taxon>Aspergillus</taxon>
        <taxon>Aspergillus subgen. Circumdati</taxon>
    </lineage>
</organism>
<dbReference type="EMBL" id="BCWF01000024">
    <property type="protein sequence ID" value="GAT28014.1"/>
    <property type="molecule type" value="Genomic_DNA"/>
</dbReference>
<comment type="caution">
    <text evidence="1">The sequence shown here is derived from an EMBL/GenBank/DDBJ whole genome shotgun (WGS) entry which is preliminary data.</text>
</comment>
<name>A0A146FQ24_ASPKA</name>